<evidence type="ECO:0000313" key="3">
    <source>
        <dbReference type="Proteomes" id="UP000268033"/>
    </source>
</evidence>
<keyword evidence="1" id="KW-0732">Signal</keyword>
<organism evidence="2 3">
    <name type="scientific">Gallaecimonas pentaromativorans</name>
    <dbReference type="NCBI Taxonomy" id="584787"/>
    <lineage>
        <taxon>Bacteria</taxon>
        <taxon>Pseudomonadati</taxon>
        <taxon>Pseudomonadota</taxon>
        <taxon>Gammaproteobacteria</taxon>
        <taxon>Enterobacterales</taxon>
        <taxon>Gallaecimonadaceae</taxon>
        <taxon>Gallaecimonas</taxon>
    </lineage>
</organism>
<dbReference type="RefSeq" id="WP_148049854.1">
    <property type="nucleotide sequence ID" value="NZ_JBLXEP010000010.1"/>
</dbReference>
<accession>A0A3N1P6N0</accession>
<feature type="signal peptide" evidence="1">
    <location>
        <begin position="1"/>
        <end position="19"/>
    </location>
</feature>
<keyword evidence="3" id="KW-1185">Reference proteome</keyword>
<feature type="chain" id="PRO_5018073313" evidence="1">
    <location>
        <begin position="20"/>
        <end position="213"/>
    </location>
</feature>
<gene>
    <name evidence="2" type="ORF">EDC28_10776</name>
</gene>
<dbReference type="AlphaFoldDB" id="A0A3N1P6N0"/>
<dbReference type="Proteomes" id="UP000268033">
    <property type="component" value="Unassembled WGS sequence"/>
</dbReference>
<evidence type="ECO:0000256" key="1">
    <source>
        <dbReference type="SAM" id="SignalP"/>
    </source>
</evidence>
<dbReference type="EMBL" id="RJUL01000007">
    <property type="protein sequence ID" value="ROQ24195.1"/>
    <property type="molecule type" value="Genomic_DNA"/>
</dbReference>
<evidence type="ECO:0000313" key="2">
    <source>
        <dbReference type="EMBL" id="ROQ24195.1"/>
    </source>
</evidence>
<sequence length="213" mass="24100">MKSIIAFLCAFFYSNTCLAFGYGWQYYTHFKSKAHGDVIGVVLKLPKRYDGFSLKIFTTSFCNYQKNGKNVEISRKLTPENSANGMTFVNVNVSDYCKSVANFDHLTYSIKFTKGVDSSSDFYGDDSPLISGHWKWQEFVTLKKLRGGCLLWIKNPDESDRIFSIFSVLRGKKKRVDEVTVDALGSAFIHLDGISGDEEIEVYKGDGLFFSSK</sequence>
<protein>
    <submittedName>
        <fullName evidence="2">Uncharacterized protein</fullName>
    </submittedName>
</protein>
<proteinExistence type="predicted"/>
<name>A0A3N1P6N0_9GAMM</name>
<comment type="caution">
    <text evidence="2">The sequence shown here is derived from an EMBL/GenBank/DDBJ whole genome shotgun (WGS) entry which is preliminary data.</text>
</comment>
<reference evidence="2 3" key="1">
    <citation type="submission" date="2018-11" db="EMBL/GenBank/DDBJ databases">
        <title>Genomic Encyclopedia of Type Strains, Phase IV (KMG-IV): sequencing the most valuable type-strain genomes for metagenomic binning, comparative biology and taxonomic classification.</title>
        <authorList>
            <person name="Goeker M."/>
        </authorList>
    </citation>
    <scope>NUCLEOTIDE SEQUENCE [LARGE SCALE GENOMIC DNA]</scope>
    <source>
        <strain evidence="2 3">DSM 21945</strain>
    </source>
</reference>